<reference evidence="1 2" key="1">
    <citation type="journal article" date="2015" name="Genome Announc.">
        <title>Expanding the biotechnology potential of lactobacilli through comparative genomics of 213 strains and associated genera.</title>
        <authorList>
            <person name="Sun Z."/>
            <person name="Harris H.M."/>
            <person name="McCann A."/>
            <person name="Guo C."/>
            <person name="Argimon S."/>
            <person name="Zhang W."/>
            <person name="Yang X."/>
            <person name="Jeffery I.B."/>
            <person name="Cooney J.C."/>
            <person name="Kagawa T.F."/>
            <person name="Liu W."/>
            <person name="Song Y."/>
            <person name="Salvetti E."/>
            <person name="Wrobel A."/>
            <person name="Rasinkangas P."/>
            <person name="Parkhill J."/>
            <person name="Rea M.C."/>
            <person name="O'Sullivan O."/>
            <person name="Ritari J."/>
            <person name="Douillard F.P."/>
            <person name="Paul Ross R."/>
            <person name="Yang R."/>
            <person name="Briner A.E."/>
            <person name="Felis G.E."/>
            <person name="de Vos W.M."/>
            <person name="Barrangou R."/>
            <person name="Klaenhammer T.R."/>
            <person name="Caufield P.W."/>
            <person name="Cui Y."/>
            <person name="Zhang H."/>
            <person name="O'Toole P.W."/>
        </authorList>
    </citation>
    <scope>NUCLEOTIDE SEQUENCE [LARGE SCALE GENOMIC DNA]</scope>
    <source>
        <strain evidence="1 2">DSM 6035</strain>
    </source>
</reference>
<proteinExistence type="predicted"/>
<protein>
    <recommendedName>
        <fullName evidence="3">ASCH domain-containing protein</fullName>
    </recommendedName>
</protein>
<evidence type="ECO:0000313" key="1">
    <source>
        <dbReference type="EMBL" id="KRM24952.1"/>
    </source>
</evidence>
<organism evidence="1 2">
    <name type="scientific">Limosilactobacillus panis DSM 6035</name>
    <dbReference type="NCBI Taxonomy" id="1423782"/>
    <lineage>
        <taxon>Bacteria</taxon>
        <taxon>Bacillati</taxon>
        <taxon>Bacillota</taxon>
        <taxon>Bacilli</taxon>
        <taxon>Lactobacillales</taxon>
        <taxon>Lactobacillaceae</taxon>
        <taxon>Limosilactobacillus</taxon>
    </lineage>
</organism>
<dbReference type="RefSeq" id="WP_047767015.1">
    <property type="nucleotide sequence ID" value="NZ_AZGM01000140.1"/>
</dbReference>
<comment type="caution">
    <text evidence="1">The sequence shown here is derived from an EMBL/GenBank/DDBJ whole genome shotgun (WGS) entry which is preliminary data.</text>
</comment>
<name>A0A0R1X432_9LACO</name>
<sequence length="133" mass="15512">MKALSLYPQNAAAVAWDEKLVEYRSWQTKYRGPVLICANARKTCGYLSGYGLCVMNLEGIYHFPDKTLGWRFSPFQTGKSYHIEPVPVKGRQRLFGVPDHLIQPVQWKRDGQTNDQEKHEWWANVYLPLIENR</sequence>
<gene>
    <name evidence="1" type="ORF">FD32_GL001075</name>
</gene>
<dbReference type="InterPro" id="IPR015947">
    <property type="entry name" value="PUA-like_sf"/>
</dbReference>
<dbReference type="Gene3D" id="2.30.130.30">
    <property type="entry name" value="Hypothetical protein"/>
    <property type="match status" value="1"/>
</dbReference>
<dbReference type="PATRIC" id="fig|1423782.4.peg.1126"/>
<dbReference type="EMBL" id="AZGM01000140">
    <property type="protein sequence ID" value="KRM24952.1"/>
    <property type="molecule type" value="Genomic_DNA"/>
</dbReference>
<dbReference type="SUPFAM" id="SSF88697">
    <property type="entry name" value="PUA domain-like"/>
    <property type="match status" value="1"/>
</dbReference>
<evidence type="ECO:0008006" key="3">
    <source>
        <dbReference type="Google" id="ProtNLM"/>
    </source>
</evidence>
<evidence type="ECO:0000313" key="2">
    <source>
        <dbReference type="Proteomes" id="UP000051412"/>
    </source>
</evidence>
<accession>A0A0R1X432</accession>
<dbReference type="OrthoDB" id="359066at2"/>
<dbReference type="Proteomes" id="UP000051412">
    <property type="component" value="Unassembled WGS sequence"/>
</dbReference>
<keyword evidence="2" id="KW-1185">Reference proteome</keyword>
<dbReference type="STRING" id="1423782.FD32_GL001075"/>
<dbReference type="AlphaFoldDB" id="A0A0R1X432"/>